<dbReference type="eggNOG" id="COG2207">
    <property type="taxonomic scope" value="Bacteria"/>
</dbReference>
<dbReference type="OrthoDB" id="1522284at2"/>
<dbReference type="InterPro" id="IPR035965">
    <property type="entry name" value="PAS-like_dom_sf"/>
</dbReference>
<evidence type="ECO:0000256" key="2">
    <source>
        <dbReference type="ARBA" id="ARBA00023125"/>
    </source>
</evidence>
<dbReference type="GO" id="GO:0043565">
    <property type="term" value="F:sequence-specific DNA binding"/>
    <property type="evidence" value="ECO:0007669"/>
    <property type="project" value="InterPro"/>
</dbReference>
<gene>
    <name evidence="6" type="ORF">Mucpa_0300</name>
</gene>
<dbReference type="Pfam" id="PF12833">
    <property type="entry name" value="HTH_18"/>
    <property type="match status" value="1"/>
</dbReference>
<feature type="domain" description="PAS" evidence="5">
    <location>
        <begin position="7"/>
        <end position="77"/>
    </location>
</feature>
<keyword evidence="1" id="KW-0805">Transcription regulation</keyword>
<organism evidence="6 7">
    <name type="scientific">Mucilaginibacter paludis DSM 18603</name>
    <dbReference type="NCBI Taxonomy" id="714943"/>
    <lineage>
        <taxon>Bacteria</taxon>
        <taxon>Pseudomonadati</taxon>
        <taxon>Bacteroidota</taxon>
        <taxon>Sphingobacteriia</taxon>
        <taxon>Sphingobacteriales</taxon>
        <taxon>Sphingobacteriaceae</taxon>
        <taxon>Mucilaginibacter</taxon>
    </lineage>
</organism>
<dbReference type="PANTHER" id="PTHR43280">
    <property type="entry name" value="ARAC-FAMILY TRANSCRIPTIONAL REGULATOR"/>
    <property type="match status" value="1"/>
</dbReference>
<proteinExistence type="predicted"/>
<sequence length="272" mass="31145">MNSSLNKKFDLEYFFELSPDLLCIAGYDGYFKKINPAVSKTLGYTNKELFAKPINSFVYAEDRDITARKRERLKQDAPLLNFENRYVTKSGDIVWLSWTSMPIKREKVVFAIAKNITSKKKAEEFNRASFLLGNSAQQNALKQHAGILNFDDIFVAGNSQTIPKNSQADVAWFSELERIIRKYTGKINFGISLLCTEMAISERQLYRRIKNAIGITPNQYIRIIRLQMAREAIASGKYRTIAEIAYAVGFETPTYFSKLFKEVYGFDVGDLL</sequence>
<name>H1YGE4_9SPHI</name>
<dbReference type="EMBL" id="CM001403">
    <property type="protein sequence ID" value="EHQ24496.1"/>
    <property type="molecule type" value="Genomic_DNA"/>
</dbReference>
<evidence type="ECO:0000259" key="4">
    <source>
        <dbReference type="PROSITE" id="PS01124"/>
    </source>
</evidence>
<dbReference type="InterPro" id="IPR018060">
    <property type="entry name" value="HTH_AraC"/>
</dbReference>
<accession>H1YGE4</accession>
<keyword evidence="3" id="KW-0804">Transcription</keyword>
<dbReference type="NCBIfam" id="TIGR00229">
    <property type="entry name" value="sensory_box"/>
    <property type="match status" value="1"/>
</dbReference>
<dbReference type="Gene3D" id="1.10.10.60">
    <property type="entry name" value="Homeodomain-like"/>
    <property type="match status" value="1"/>
</dbReference>
<dbReference type="SUPFAM" id="SSF55785">
    <property type="entry name" value="PYP-like sensor domain (PAS domain)"/>
    <property type="match status" value="1"/>
</dbReference>
<dbReference type="STRING" id="714943.Mucpa_0300"/>
<evidence type="ECO:0000259" key="5">
    <source>
        <dbReference type="PROSITE" id="PS50112"/>
    </source>
</evidence>
<reference evidence="6" key="1">
    <citation type="submission" date="2011-09" db="EMBL/GenBank/DDBJ databases">
        <title>The permanent draft genome of Mucilaginibacter paludis DSM 18603.</title>
        <authorList>
            <consortium name="US DOE Joint Genome Institute (JGI-PGF)"/>
            <person name="Lucas S."/>
            <person name="Han J."/>
            <person name="Lapidus A."/>
            <person name="Bruce D."/>
            <person name="Goodwin L."/>
            <person name="Pitluck S."/>
            <person name="Peters L."/>
            <person name="Kyrpides N."/>
            <person name="Mavromatis K."/>
            <person name="Ivanova N."/>
            <person name="Mikhailova N."/>
            <person name="Held B."/>
            <person name="Detter J.C."/>
            <person name="Tapia R."/>
            <person name="Han C."/>
            <person name="Land M."/>
            <person name="Hauser L."/>
            <person name="Markowitz V."/>
            <person name="Cheng J.-F."/>
            <person name="Hugenholtz P."/>
            <person name="Woyke T."/>
            <person name="Wu D."/>
            <person name="Tindall B."/>
            <person name="Brambilla E."/>
            <person name="Klenk H.-P."/>
            <person name="Eisen J.A."/>
        </authorList>
    </citation>
    <scope>NUCLEOTIDE SEQUENCE [LARGE SCALE GENOMIC DNA]</scope>
    <source>
        <strain evidence="6">DSM 18603</strain>
    </source>
</reference>
<evidence type="ECO:0000256" key="1">
    <source>
        <dbReference type="ARBA" id="ARBA00023015"/>
    </source>
</evidence>
<dbReference type="InterPro" id="IPR013655">
    <property type="entry name" value="PAS_fold_3"/>
</dbReference>
<dbReference type="PROSITE" id="PS01124">
    <property type="entry name" value="HTH_ARAC_FAMILY_2"/>
    <property type="match status" value="1"/>
</dbReference>
<dbReference type="HOGENOM" id="CLU_1022391_0_0_10"/>
<dbReference type="GO" id="GO:0003700">
    <property type="term" value="F:DNA-binding transcription factor activity"/>
    <property type="evidence" value="ECO:0007669"/>
    <property type="project" value="InterPro"/>
</dbReference>
<dbReference type="AlphaFoldDB" id="H1YGE4"/>
<evidence type="ECO:0000313" key="7">
    <source>
        <dbReference type="Proteomes" id="UP000002774"/>
    </source>
</evidence>
<dbReference type="RefSeq" id="WP_008504042.1">
    <property type="nucleotide sequence ID" value="NZ_CM001403.1"/>
</dbReference>
<protein>
    <submittedName>
        <fullName evidence="6">Transcriptional regulator with PAS/PAC sensors, AraC family</fullName>
    </submittedName>
</protein>
<dbReference type="Gene3D" id="3.30.450.20">
    <property type="entry name" value="PAS domain"/>
    <property type="match status" value="1"/>
</dbReference>
<dbReference type="Pfam" id="PF08447">
    <property type="entry name" value="PAS_3"/>
    <property type="match status" value="1"/>
</dbReference>
<dbReference type="PROSITE" id="PS50112">
    <property type="entry name" value="PAS"/>
    <property type="match status" value="1"/>
</dbReference>
<dbReference type="eggNOG" id="COG4251">
    <property type="taxonomic scope" value="Bacteria"/>
</dbReference>
<evidence type="ECO:0000313" key="6">
    <source>
        <dbReference type="EMBL" id="EHQ24496.1"/>
    </source>
</evidence>
<dbReference type="CDD" id="cd00130">
    <property type="entry name" value="PAS"/>
    <property type="match status" value="1"/>
</dbReference>
<keyword evidence="2" id="KW-0238">DNA-binding</keyword>
<dbReference type="SMART" id="SM00342">
    <property type="entry name" value="HTH_ARAC"/>
    <property type="match status" value="1"/>
</dbReference>
<dbReference type="SUPFAM" id="SSF46689">
    <property type="entry name" value="Homeodomain-like"/>
    <property type="match status" value="1"/>
</dbReference>
<dbReference type="SMART" id="SM00091">
    <property type="entry name" value="PAS"/>
    <property type="match status" value="1"/>
</dbReference>
<feature type="domain" description="HTH araC/xylS-type" evidence="4">
    <location>
        <begin position="174"/>
        <end position="272"/>
    </location>
</feature>
<evidence type="ECO:0000256" key="3">
    <source>
        <dbReference type="ARBA" id="ARBA00023163"/>
    </source>
</evidence>
<keyword evidence="7" id="KW-1185">Reference proteome</keyword>
<dbReference type="InterPro" id="IPR009057">
    <property type="entry name" value="Homeodomain-like_sf"/>
</dbReference>
<dbReference type="InterPro" id="IPR000014">
    <property type="entry name" value="PAS"/>
</dbReference>
<dbReference type="Proteomes" id="UP000002774">
    <property type="component" value="Chromosome"/>
</dbReference>
<dbReference type="PANTHER" id="PTHR43280:SF28">
    <property type="entry name" value="HTH-TYPE TRANSCRIPTIONAL ACTIVATOR RHAS"/>
    <property type="match status" value="1"/>
</dbReference>